<dbReference type="SUPFAM" id="SSF53448">
    <property type="entry name" value="Nucleotide-diphospho-sugar transferases"/>
    <property type="match status" value="1"/>
</dbReference>
<accession>A0A3E2VI33</accession>
<evidence type="ECO:0000256" key="3">
    <source>
        <dbReference type="ARBA" id="ARBA00022679"/>
    </source>
</evidence>
<keyword evidence="5" id="KW-0448">Lipopolysaccharide biosynthesis</keyword>
<feature type="transmembrane region" description="Helical" evidence="8">
    <location>
        <begin position="229"/>
        <end position="253"/>
    </location>
</feature>
<dbReference type="PANTHER" id="PTHR48090:SF3">
    <property type="entry name" value="UNDECAPRENYL-PHOSPHATE 4-DEOXY-4-FORMAMIDO-L-ARABINOSE TRANSFERASE"/>
    <property type="match status" value="1"/>
</dbReference>
<protein>
    <submittedName>
        <fullName evidence="10">Glycosyltransferase</fullName>
    </submittedName>
</protein>
<evidence type="ECO:0000256" key="6">
    <source>
        <dbReference type="ARBA" id="ARBA00022989"/>
    </source>
</evidence>
<reference evidence="10 11" key="1">
    <citation type="submission" date="2018-08" db="EMBL/GenBank/DDBJ databases">
        <title>A genome reference for cultivated species of the human gut microbiota.</title>
        <authorList>
            <person name="Zou Y."/>
            <person name="Xue W."/>
            <person name="Luo G."/>
        </authorList>
    </citation>
    <scope>NUCLEOTIDE SEQUENCE [LARGE SCALE GENOMIC DNA]</scope>
    <source>
        <strain evidence="10 11">OF01-2LB</strain>
    </source>
</reference>
<gene>
    <name evidence="10" type="ORF">DXA38_19925</name>
</gene>
<evidence type="ECO:0000256" key="8">
    <source>
        <dbReference type="SAM" id="Phobius"/>
    </source>
</evidence>
<sequence>MINNEEKNYISAIVYVHNHEKIIKEFLKKIDEGLQSFSYYEIIIVNDVSCDKSIDIIHDIVPSLRTTAITIINMGFFHGLESSMRAGVDLSIGDFVYEFDDLTLSYDKNLIFKLYEKSLQGYDIVSASNKNSHKGSKLFYKIFNRFSNYTYKLKSEAFRIISRRGINRVKSMNISIPYRKAVYANCGLKSETIYYEANVKRINDHNQLKMRKSLAVDSLLLFTNFGYKISVFLTMIMMLVTILVTLYTVYIFVVREPVQGWVSTMLFLSFSFFSVFLIFTILIKYATLITDLLFKKEEYVIKSIEKITNSHD</sequence>
<keyword evidence="3 10" id="KW-0808">Transferase</keyword>
<dbReference type="InterPro" id="IPR001173">
    <property type="entry name" value="Glyco_trans_2-like"/>
</dbReference>
<dbReference type="GO" id="GO:0016757">
    <property type="term" value="F:glycosyltransferase activity"/>
    <property type="evidence" value="ECO:0007669"/>
    <property type="project" value="UniProtKB-KW"/>
</dbReference>
<evidence type="ECO:0000313" key="11">
    <source>
        <dbReference type="Proteomes" id="UP000260025"/>
    </source>
</evidence>
<dbReference type="AlphaFoldDB" id="A0A3E2VI33"/>
<feature type="transmembrane region" description="Helical" evidence="8">
    <location>
        <begin position="265"/>
        <end position="286"/>
    </location>
</feature>
<keyword evidence="6 8" id="KW-1133">Transmembrane helix</keyword>
<keyword evidence="7 8" id="KW-0472">Membrane</keyword>
<dbReference type="OrthoDB" id="9807778at2"/>
<dbReference type="EMBL" id="QVEV01000046">
    <property type="protein sequence ID" value="RGC10333.1"/>
    <property type="molecule type" value="Genomic_DNA"/>
</dbReference>
<evidence type="ECO:0000256" key="2">
    <source>
        <dbReference type="ARBA" id="ARBA00022676"/>
    </source>
</evidence>
<evidence type="ECO:0000313" key="10">
    <source>
        <dbReference type="EMBL" id="RGC10333.1"/>
    </source>
</evidence>
<dbReference type="Proteomes" id="UP000260025">
    <property type="component" value="Unassembled WGS sequence"/>
</dbReference>
<dbReference type="InterPro" id="IPR050256">
    <property type="entry name" value="Glycosyltransferase_2"/>
</dbReference>
<proteinExistence type="predicted"/>
<name>A0A3E2VI33_CLOIN</name>
<dbReference type="GO" id="GO:0005886">
    <property type="term" value="C:plasma membrane"/>
    <property type="evidence" value="ECO:0007669"/>
    <property type="project" value="TreeGrafter"/>
</dbReference>
<evidence type="ECO:0000259" key="9">
    <source>
        <dbReference type="Pfam" id="PF00535"/>
    </source>
</evidence>
<dbReference type="GO" id="GO:0009103">
    <property type="term" value="P:lipopolysaccharide biosynthetic process"/>
    <property type="evidence" value="ECO:0007669"/>
    <property type="project" value="UniProtKB-KW"/>
</dbReference>
<keyword evidence="2" id="KW-0328">Glycosyltransferase</keyword>
<comment type="caution">
    <text evidence="10">The sequence shown here is derived from an EMBL/GenBank/DDBJ whole genome shotgun (WGS) entry which is preliminary data.</text>
</comment>
<dbReference type="InterPro" id="IPR029044">
    <property type="entry name" value="Nucleotide-diphossugar_trans"/>
</dbReference>
<evidence type="ECO:0000256" key="4">
    <source>
        <dbReference type="ARBA" id="ARBA00022692"/>
    </source>
</evidence>
<evidence type="ECO:0000256" key="1">
    <source>
        <dbReference type="ARBA" id="ARBA00022475"/>
    </source>
</evidence>
<dbReference type="RefSeq" id="WP_117444707.1">
    <property type="nucleotide sequence ID" value="NZ_QVEV01000046.1"/>
</dbReference>
<organism evidence="10 11">
    <name type="scientific">Clostridium innocuum</name>
    <dbReference type="NCBI Taxonomy" id="1522"/>
    <lineage>
        <taxon>Bacteria</taxon>
        <taxon>Bacillati</taxon>
        <taxon>Bacillota</taxon>
        <taxon>Clostridia</taxon>
        <taxon>Eubacteriales</taxon>
        <taxon>Clostridiaceae</taxon>
        <taxon>Clostridium</taxon>
    </lineage>
</organism>
<dbReference type="PANTHER" id="PTHR48090">
    <property type="entry name" value="UNDECAPRENYL-PHOSPHATE 4-DEOXY-4-FORMAMIDO-L-ARABINOSE TRANSFERASE-RELATED"/>
    <property type="match status" value="1"/>
</dbReference>
<dbReference type="Pfam" id="PF00535">
    <property type="entry name" value="Glycos_transf_2"/>
    <property type="match status" value="1"/>
</dbReference>
<evidence type="ECO:0000256" key="5">
    <source>
        <dbReference type="ARBA" id="ARBA00022985"/>
    </source>
</evidence>
<keyword evidence="1" id="KW-1003">Cell membrane</keyword>
<evidence type="ECO:0000256" key="7">
    <source>
        <dbReference type="ARBA" id="ARBA00023136"/>
    </source>
</evidence>
<dbReference type="Gene3D" id="3.90.550.10">
    <property type="entry name" value="Spore Coat Polysaccharide Biosynthesis Protein SpsA, Chain A"/>
    <property type="match status" value="1"/>
</dbReference>
<keyword evidence="4 8" id="KW-0812">Transmembrane</keyword>
<feature type="domain" description="Glycosyltransferase 2-like" evidence="9">
    <location>
        <begin position="11"/>
        <end position="142"/>
    </location>
</feature>